<keyword evidence="2" id="KW-0472">Membrane</keyword>
<feature type="transmembrane region" description="Helical" evidence="2">
    <location>
        <begin position="301"/>
        <end position="321"/>
    </location>
</feature>
<organism evidence="4 5">
    <name type="scientific">Candidatus Niyogibacteria bacterium CG10_big_fil_rev_8_21_14_0_10_42_19</name>
    <dbReference type="NCBI Taxonomy" id="1974725"/>
    <lineage>
        <taxon>Bacteria</taxon>
        <taxon>Candidatus Niyogiibacteriota</taxon>
    </lineage>
</organism>
<evidence type="ECO:0000259" key="3">
    <source>
        <dbReference type="PROSITE" id="PS50093"/>
    </source>
</evidence>
<protein>
    <recommendedName>
        <fullName evidence="3">PKD domain-containing protein</fullName>
    </recommendedName>
</protein>
<keyword evidence="2" id="KW-1133">Transmembrane helix</keyword>
<evidence type="ECO:0000313" key="4">
    <source>
        <dbReference type="EMBL" id="PIR70668.1"/>
    </source>
</evidence>
<dbReference type="InterPro" id="IPR036415">
    <property type="entry name" value="Lamin_tail_dom_sf"/>
</dbReference>
<dbReference type="Pfam" id="PF18911">
    <property type="entry name" value="PKD_4"/>
    <property type="match status" value="1"/>
</dbReference>
<sequence length="330" mass="35732">SNENFSSGEISPSEDSTTETQSSGSVSSTSENEPKITAKASAYAIMIAGSENIFSGNGYDLKGEPLSNAEYKWSFGDGSYKSGKNITHTYFLPGDYMVALNVVSGMYGASDYLKIKVISLPVYISEVKPGAGGFVEFYNDSKFNLDISRFGIFNSKSSFYFPENTIILAGKYLAISQSVIGFEIFKNYGSISFLYQNSEVADLITYSGELKENESFHKIEGLVKIGLSSPGSDSFLGAQKTVPVLAQNMDNSAGIKQNKTEEPESSSVISDVEKTPADKTQTAIVNEVPSKGDRIFFGSSWFWFSGAVILGILSAVGVVFLRRSKFLADP</sequence>
<reference evidence="5" key="1">
    <citation type="submission" date="2017-09" db="EMBL/GenBank/DDBJ databases">
        <title>Depth-based differentiation of microbial function through sediment-hosted aquifers and enrichment of novel symbionts in the deep terrestrial subsurface.</title>
        <authorList>
            <person name="Probst A.J."/>
            <person name="Ladd B."/>
            <person name="Jarett J.K."/>
            <person name="Geller-Mcgrath D.E."/>
            <person name="Sieber C.M.K."/>
            <person name="Emerson J.B."/>
            <person name="Anantharaman K."/>
            <person name="Thomas B.C."/>
            <person name="Malmstrom R."/>
            <person name="Stieglmeier M."/>
            <person name="Klingl A."/>
            <person name="Woyke T."/>
            <person name="Ryan C.M."/>
            <person name="Banfield J.F."/>
        </authorList>
    </citation>
    <scope>NUCLEOTIDE SEQUENCE [LARGE SCALE GENOMIC DNA]</scope>
</reference>
<dbReference type="InterPro" id="IPR000601">
    <property type="entry name" value="PKD_dom"/>
</dbReference>
<feature type="compositionally biased region" description="Low complexity" evidence="1">
    <location>
        <begin position="18"/>
        <end position="30"/>
    </location>
</feature>
<dbReference type="Gene3D" id="2.60.40.1260">
    <property type="entry name" value="Lamin Tail domain"/>
    <property type="match status" value="1"/>
</dbReference>
<proteinExistence type="predicted"/>
<keyword evidence="2" id="KW-0812">Transmembrane</keyword>
<name>A0A2H0TGH9_9BACT</name>
<gene>
    <name evidence="4" type="ORF">COU46_00320</name>
</gene>
<dbReference type="InterPro" id="IPR013783">
    <property type="entry name" value="Ig-like_fold"/>
</dbReference>
<evidence type="ECO:0000313" key="5">
    <source>
        <dbReference type="Proteomes" id="UP000229383"/>
    </source>
</evidence>
<feature type="compositionally biased region" description="Polar residues" evidence="1">
    <location>
        <begin position="1"/>
        <end position="15"/>
    </location>
</feature>
<accession>A0A2H0TGH9</accession>
<dbReference type="Proteomes" id="UP000229383">
    <property type="component" value="Unassembled WGS sequence"/>
</dbReference>
<dbReference type="SUPFAM" id="SSF74853">
    <property type="entry name" value="Lamin A/C globular tail domain"/>
    <property type="match status" value="1"/>
</dbReference>
<dbReference type="Gene3D" id="2.60.40.10">
    <property type="entry name" value="Immunoglobulins"/>
    <property type="match status" value="1"/>
</dbReference>
<dbReference type="InterPro" id="IPR035986">
    <property type="entry name" value="PKD_dom_sf"/>
</dbReference>
<dbReference type="SUPFAM" id="SSF49299">
    <property type="entry name" value="PKD domain"/>
    <property type="match status" value="1"/>
</dbReference>
<comment type="caution">
    <text evidence="4">The sequence shown here is derived from an EMBL/GenBank/DDBJ whole genome shotgun (WGS) entry which is preliminary data.</text>
</comment>
<evidence type="ECO:0000256" key="2">
    <source>
        <dbReference type="SAM" id="Phobius"/>
    </source>
</evidence>
<dbReference type="PROSITE" id="PS50093">
    <property type="entry name" value="PKD"/>
    <property type="match status" value="1"/>
</dbReference>
<dbReference type="CDD" id="cd00146">
    <property type="entry name" value="PKD"/>
    <property type="match status" value="1"/>
</dbReference>
<feature type="non-terminal residue" evidence="4">
    <location>
        <position position="1"/>
    </location>
</feature>
<feature type="domain" description="PKD" evidence="3">
    <location>
        <begin position="63"/>
        <end position="104"/>
    </location>
</feature>
<evidence type="ECO:0000256" key="1">
    <source>
        <dbReference type="SAM" id="MobiDB-lite"/>
    </source>
</evidence>
<dbReference type="InterPro" id="IPR022409">
    <property type="entry name" value="PKD/Chitinase_dom"/>
</dbReference>
<feature type="region of interest" description="Disordered" evidence="1">
    <location>
        <begin position="1"/>
        <end position="33"/>
    </location>
</feature>
<dbReference type="SMART" id="SM00089">
    <property type="entry name" value="PKD"/>
    <property type="match status" value="1"/>
</dbReference>
<dbReference type="AlphaFoldDB" id="A0A2H0TGH9"/>
<dbReference type="EMBL" id="PFCN01000004">
    <property type="protein sequence ID" value="PIR70668.1"/>
    <property type="molecule type" value="Genomic_DNA"/>
</dbReference>